<name>A0A0L6JIT2_9FIRM</name>
<dbReference type="Proteomes" id="UP000036923">
    <property type="component" value="Unassembled WGS sequence"/>
</dbReference>
<dbReference type="Pfam" id="PF08486">
    <property type="entry name" value="SpoIID"/>
    <property type="match status" value="1"/>
</dbReference>
<feature type="domain" description="Sporulation stage II protein D amidase enhancer LytB N-terminal" evidence="1">
    <location>
        <begin position="193"/>
        <end position="270"/>
    </location>
</feature>
<dbReference type="RefSeq" id="WP_036940836.1">
    <property type="nucleotide sequence ID" value="NZ_JQKC01000014.1"/>
</dbReference>
<keyword evidence="3" id="KW-1185">Reference proteome</keyword>
<dbReference type="AlphaFoldDB" id="A0A0L6JIT2"/>
<evidence type="ECO:0000313" key="3">
    <source>
        <dbReference type="Proteomes" id="UP000036923"/>
    </source>
</evidence>
<dbReference type="eggNOG" id="COG3409">
    <property type="taxonomic scope" value="Bacteria"/>
</dbReference>
<comment type="caution">
    <text evidence="2">The sequence shown here is derived from an EMBL/GenBank/DDBJ whole genome shotgun (WGS) entry which is preliminary data.</text>
</comment>
<reference evidence="3" key="1">
    <citation type="submission" date="2015-07" db="EMBL/GenBank/DDBJ databases">
        <title>Near-Complete Genome Sequence of the Cellulolytic Bacterium Bacteroides (Pseudobacteroides) cellulosolvens ATCC 35603.</title>
        <authorList>
            <person name="Dassa B."/>
            <person name="Utturkar S.M."/>
            <person name="Klingeman D.M."/>
            <person name="Hurt R.A."/>
            <person name="Keller M."/>
            <person name="Xu J."/>
            <person name="Reddy Y.H.K."/>
            <person name="Borovok I."/>
            <person name="Grinberg I.R."/>
            <person name="Lamed R."/>
            <person name="Zhivin O."/>
            <person name="Bayer E.A."/>
            <person name="Brown S.D."/>
        </authorList>
    </citation>
    <scope>NUCLEOTIDE SEQUENCE [LARGE SCALE GENOMIC DNA]</scope>
    <source>
        <strain evidence="3">DSM 2933</strain>
    </source>
</reference>
<proteinExistence type="predicted"/>
<dbReference type="Gene3D" id="1.10.101.10">
    <property type="entry name" value="PGBD-like superfamily/PGBD"/>
    <property type="match status" value="1"/>
</dbReference>
<dbReference type="EMBL" id="LGTC01000001">
    <property type="protein sequence ID" value="KNY25654.1"/>
    <property type="molecule type" value="Genomic_DNA"/>
</dbReference>
<sequence>MNQQNTSKGYLEFTVNIGDTLAPIDGATVEIFSKNGTKIETLSTDMNGKTETISLPAPKKELASDPNATVRPYALYDAIITKPGYMPQKVEVQILGDSKAVPETGLKENSHRFNQGMEVVRVGDHALFSGQNTSNNTENPYNIAAPLDIRSFYKPLADQSPYFLTTIQGIVIPEFVRVNMVTGPEDTVGTSIDVRFPEYIKTVLAGEIYGNWEPEAIKANVVAAVSYTLNRIYTKWYLLEGQGDFDVYNNTKDHCYKCKTGVTLQESINNIVDEFFTEYIGYPQDQFRYMPFLSQYCSGRETRCAASNKMEQWGSQELALSGMKYTDILKKYYGSNTEVQNASFFTVDDRMHFSDRELRPGESSQKIKTIKHQLNIIRTKYPGIPQLEETEIFDDNLLNAVHIFQREVEHIPVTDVIDKKTLYRITRKFISISKLVYTDRNNAYKSNKYYKVILYNGTSFCMSNIAYNPNVSISGFTYPNNIFVNILVCNIYSIVQI</sequence>
<dbReference type="InterPro" id="IPR036366">
    <property type="entry name" value="PGBDSf"/>
</dbReference>
<evidence type="ECO:0000313" key="2">
    <source>
        <dbReference type="EMBL" id="KNY25654.1"/>
    </source>
</evidence>
<dbReference type="OrthoDB" id="2933491at2"/>
<protein>
    <submittedName>
        <fullName evidence="2">Stage II sporulation protein D</fullName>
    </submittedName>
</protein>
<evidence type="ECO:0000259" key="1">
    <source>
        <dbReference type="Pfam" id="PF08486"/>
    </source>
</evidence>
<gene>
    <name evidence="2" type="ORF">Bccel_0914</name>
</gene>
<dbReference type="STRING" id="398512.Bccel_0914"/>
<organism evidence="2 3">
    <name type="scientific">Pseudobacteroides cellulosolvens ATCC 35603 = DSM 2933</name>
    <dbReference type="NCBI Taxonomy" id="398512"/>
    <lineage>
        <taxon>Bacteria</taxon>
        <taxon>Bacillati</taxon>
        <taxon>Bacillota</taxon>
        <taxon>Clostridia</taxon>
        <taxon>Eubacteriales</taxon>
        <taxon>Oscillospiraceae</taxon>
        <taxon>Pseudobacteroides</taxon>
    </lineage>
</organism>
<accession>A0A0L6JIT2</accession>
<dbReference type="InterPro" id="IPR013693">
    <property type="entry name" value="SpoIID/LytB_N"/>
</dbReference>